<dbReference type="STRING" id="716816.BST96_06920"/>
<evidence type="ECO:0000313" key="2">
    <source>
        <dbReference type="Proteomes" id="UP000193450"/>
    </source>
</evidence>
<reference evidence="1 2" key="1">
    <citation type="submission" date="2016-11" db="EMBL/GenBank/DDBJ databases">
        <title>Trade-off between light-utilization and light-protection in marine flavobacteria.</title>
        <authorList>
            <person name="Kumagai Y."/>
        </authorList>
    </citation>
    <scope>NUCLEOTIDE SEQUENCE [LARGE SCALE GENOMIC DNA]</scope>
    <source>
        <strain evidence="1 2">NBRC 107125</strain>
    </source>
</reference>
<dbReference type="SUPFAM" id="SSF52540">
    <property type="entry name" value="P-loop containing nucleoside triphosphate hydrolases"/>
    <property type="match status" value="1"/>
</dbReference>
<protein>
    <recommendedName>
        <fullName evidence="3">Sulfotransferase domain-containing protein</fullName>
    </recommendedName>
</protein>
<dbReference type="InterPro" id="IPR027417">
    <property type="entry name" value="P-loop_NTPase"/>
</dbReference>
<accession>A0A1X9N6Z6</accession>
<proteinExistence type="predicted"/>
<evidence type="ECO:0008006" key="3">
    <source>
        <dbReference type="Google" id="ProtNLM"/>
    </source>
</evidence>
<dbReference type="KEGG" id="osg:BST96_06920"/>
<organism evidence="1 2">
    <name type="scientific">Oceanicoccus sagamiensis</name>
    <dbReference type="NCBI Taxonomy" id="716816"/>
    <lineage>
        <taxon>Bacteria</taxon>
        <taxon>Pseudomonadati</taxon>
        <taxon>Pseudomonadota</taxon>
        <taxon>Gammaproteobacteria</taxon>
        <taxon>Cellvibrionales</taxon>
        <taxon>Spongiibacteraceae</taxon>
        <taxon>Oceanicoccus</taxon>
    </lineage>
</organism>
<evidence type="ECO:0000313" key="1">
    <source>
        <dbReference type="EMBL" id="ARN73868.1"/>
    </source>
</evidence>
<keyword evidence="2" id="KW-1185">Reference proteome</keyword>
<dbReference type="EMBL" id="CP019343">
    <property type="protein sequence ID" value="ARN73868.1"/>
    <property type="molecule type" value="Genomic_DNA"/>
</dbReference>
<name>A0A1X9N6Z6_9GAMM</name>
<gene>
    <name evidence="1" type="ORF">BST96_06920</name>
</gene>
<sequence length="272" mass="31080">MMYHRLLILWGWVKPSIYKPSYISIKSPAIMELICGMHRCGTSLVARLLKESGGKFGDEAGFYAPDNWNPDGYFEQREIIAVNRNIQNGMLGRFHYFFLPSSTTILNRGQKNHTELVSLIKEYKDAMVKENRFCLTLPAWIEAGLSVKKLLIVFRHPKDVAKSLYSRNKIPSKLAYHLYHEHFLRLEAASKHIPKTYLWYDALISQPQFMEQEVNKLSSFSGLPRETIHLAASNAINLRDQPPLPLLGSLPPKMAALYSDMIQLSKSSPQGN</sequence>
<dbReference type="Proteomes" id="UP000193450">
    <property type="component" value="Chromosome"/>
</dbReference>
<dbReference type="AlphaFoldDB" id="A0A1X9N6Z6"/>
<dbReference type="RefSeq" id="WP_085757991.1">
    <property type="nucleotide sequence ID" value="NZ_CP019343.1"/>
</dbReference>
<dbReference type="Gene3D" id="3.40.50.300">
    <property type="entry name" value="P-loop containing nucleotide triphosphate hydrolases"/>
    <property type="match status" value="1"/>
</dbReference>
<dbReference type="OrthoDB" id="9807209at2"/>